<protein>
    <submittedName>
        <fullName evidence="2">Alpha/beta hydrolase</fullName>
    </submittedName>
</protein>
<dbReference type="InterPro" id="IPR029058">
    <property type="entry name" value="AB_hydrolase_fold"/>
</dbReference>
<feature type="domain" description="AB hydrolase-1" evidence="1">
    <location>
        <begin position="30"/>
        <end position="136"/>
    </location>
</feature>
<dbReference type="SUPFAM" id="SSF53474">
    <property type="entry name" value="alpha/beta-Hydrolases"/>
    <property type="match status" value="1"/>
</dbReference>
<dbReference type="EMBL" id="RZNJ01000004">
    <property type="protein sequence ID" value="RUT30364.1"/>
    <property type="molecule type" value="Genomic_DNA"/>
</dbReference>
<comment type="caution">
    <text evidence="2">The sequence shown here is derived from an EMBL/GenBank/DDBJ whole genome shotgun (WGS) entry which is preliminary data.</text>
</comment>
<dbReference type="Gene3D" id="3.40.50.1820">
    <property type="entry name" value="alpha/beta hydrolase"/>
    <property type="match status" value="1"/>
</dbReference>
<dbReference type="AlphaFoldDB" id="A0A433X8I4"/>
<sequence length="281" mass="30052">MSISRQDMLERPDGTRIAYEVLGPEDATRTVVLVHGLAAAGAQFAADAMAFAARGNRVLVPDLRGHGRSTRPPSDPAAQDFTIPLMTADMEALLEAEANGPVHWVGNSLGGILGLHLLARAPRRFASFASFGTAHRLNLPRASAGSIGLAYRLFGPRLSGAITARFTTDNVAARPLVARLIAQFDPRVGMAIAQNVRRYDLLEAALGSTCPMLIIEGGRDRLVNLALARSLPQLRGRPNLTHVHLKEGGHCANLDAKDAWRSTLLAFWESMDPAGGASQDL</sequence>
<dbReference type="InterPro" id="IPR050228">
    <property type="entry name" value="Carboxylesterase_BioH"/>
</dbReference>
<dbReference type="PANTHER" id="PTHR43194">
    <property type="entry name" value="HYDROLASE ALPHA/BETA FOLD FAMILY"/>
    <property type="match status" value="1"/>
</dbReference>
<organism evidence="2 3">
    <name type="scientific">Arsenicitalea aurantiaca</name>
    <dbReference type="NCBI Taxonomy" id="1783274"/>
    <lineage>
        <taxon>Bacteria</taxon>
        <taxon>Pseudomonadati</taxon>
        <taxon>Pseudomonadota</taxon>
        <taxon>Alphaproteobacteria</taxon>
        <taxon>Hyphomicrobiales</taxon>
        <taxon>Devosiaceae</taxon>
        <taxon>Arsenicitalea</taxon>
    </lineage>
</organism>
<evidence type="ECO:0000313" key="2">
    <source>
        <dbReference type="EMBL" id="RUT30364.1"/>
    </source>
</evidence>
<dbReference type="Pfam" id="PF00561">
    <property type="entry name" value="Abhydrolase_1"/>
    <property type="match status" value="1"/>
</dbReference>
<dbReference type="GO" id="GO:0016787">
    <property type="term" value="F:hydrolase activity"/>
    <property type="evidence" value="ECO:0007669"/>
    <property type="project" value="UniProtKB-KW"/>
</dbReference>
<dbReference type="PRINTS" id="PR00111">
    <property type="entry name" value="ABHYDROLASE"/>
</dbReference>
<keyword evidence="3" id="KW-1185">Reference proteome</keyword>
<evidence type="ECO:0000313" key="3">
    <source>
        <dbReference type="Proteomes" id="UP000281547"/>
    </source>
</evidence>
<dbReference type="OrthoDB" id="9791366at2"/>
<dbReference type="PANTHER" id="PTHR43194:SF2">
    <property type="entry name" value="PEROXISOMAL MEMBRANE PROTEIN LPX1"/>
    <property type="match status" value="1"/>
</dbReference>
<proteinExistence type="predicted"/>
<accession>A0A433X8I4</accession>
<keyword evidence="2" id="KW-0378">Hydrolase</keyword>
<gene>
    <name evidence="2" type="ORF">EMQ25_13740</name>
</gene>
<dbReference type="InterPro" id="IPR000073">
    <property type="entry name" value="AB_hydrolase_1"/>
</dbReference>
<reference evidence="2 3" key="1">
    <citation type="journal article" date="2016" name="Int. J. Syst. Evol. Microbiol.">
        <title>Arsenicitalea aurantiaca gen. nov., sp. nov., a new member of the family Hyphomicrobiaceae, isolated from high-arsenic sediment.</title>
        <authorList>
            <person name="Mu Y."/>
            <person name="Zhou L."/>
            <person name="Zeng X.C."/>
            <person name="Liu L."/>
            <person name="Pan Y."/>
            <person name="Chen X."/>
            <person name="Wang J."/>
            <person name="Li S."/>
            <person name="Li W.J."/>
            <person name="Wang Y."/>
        </authorList>
    </citation>
    <scope>NUCLEOTIDE SEQUENCE [LARGE SCALE GENOMIC DNA]</scope>
    <source>
        <strain evidence="2 3">42-50</strain>
    </source>
</reference>
<dbReference type="RefSeq" id="WP_127189146.1">
    <property type="nucleotide sequence ID" value="NZ_RZNJ01000004.1"/>
</dbReference>
<evidence type="ECO:0000259" key="1">
    <source>
        <dbReference type="Pfam" id="PF00561"/>
    </source>
</evidence>
<dbReference type="Proteomes" id="UP000281547">
    <property type="component" value="Unassembled WGS sequence"/>
</dbReference>
<name>A0A433X8I4_9HYPH</name>